<evidence type="ECO:0000313" key="6">
    <source>
        <dbReference type="Proteomes" id="UP000063964"/>
    </source>
</evidence>
<dbReference type="SUPFAM" id="SSF53850">
    <property type="entry name" value="Periplasmic binding protein-like II"/>
    <property type="match status" value="1"/>
</dbReference>
<feature type="chain" id="PRO_5007067575" evidence="2">
    <location>
        <begin position="22"/>
        <end position="246"/>
    </location>
</feature>
<evidence type="ECO:0000256" key="1">
    <source>
        <dbReference type="ARBA" id="ARBA00022729"/>
    </source>
</evidence>
<organism evidence="5 6">
    <name type="scientific">Desulfomicrobium orale DSM 12838</name>
    <dbReference type="NCBI Taxonomy" id="888061"/>
    <lineage>
        <taxon>Bacteria</taxon>
        <taxon>Pseudomonadati</taxon>
        <taxon>Thermodesulfobacteriota</taxon>
        <taxon>Desulfovibrionia</taxon>
        <taxon>Desulfovibrionales</taxon>
        <taxon>Desulfomicrobiaceae</taxon>
        <taxon>Desulfomicrobium</taxon>
    </lineage>
</organism>
<dbReference type="InterPro" id="IPR001320">
    <property type="entry name" value="Iontro_rcpt_C"/>
</dbReference>
<dbReference type="KEGG" id="doa:AXF15_00220"/>
<dbReference type="Proteomes" id="UP000063964">
    <property type="component" value="Chromosome"/>
</dbReference>
<evidence type="ECO:0000259" key="4">
    <source>
        <dbReference type="SMART" id="SM00079"/>
    </source>
</evidence>
<dbReference type="PANTHER" id="PTHR35936">
    <property type="entry name" value="MEMBRANE-BOUND LYTIC MUREIN TRANSGLYCOSYLASE F"/>
    <property type="match status" value="1"/>
</dbReference>
<accession>A0A0X8JNJ5</accession>
<dbReference type="SMART" id="SM00062">
    <property type="entry name" value="PBPb"/>
    <property type="match status" value="1"/>
</dbReference>
<dbReference type="InterPro" id="IPR001638">
    <property type="entry name" value="Solute-binding_3/MltF_N"/>
</dbReference>
<dbReference type="CDD" id="cd13624">
    <property type="entry name" value="PBP2_Arg_Lys_His"/>
    <property type="match status" value="1"/>
</dbReference>
<feature type="domain" description="Solute-binding protein family 3/N-terminal" evidence="3">
    <location>
        <begin position="23"/>
        <end position="246"/>
    </location>
</feature>
<dbReference type="OrthoDB" id="368476at2"/>
<reference evidence="6" key="1">
    <citation type="submission" date="2016-02" db="EMBL/GenBank/DDBJ databases">
        <authorList>
            <person name="Holder M.E."/>
            <person name="Ajami N.J."/>
            <person name="Petrosino J.F."/>
        </authorList>
    </citation>
    <scope>NUCLEOTIDE SEQUENCE [LARGE SCALE GENOMIC DNA]</scope>
    <source>
        <strain evidence="6">DSM 12838</strain>
    </source>
</reference>
<dbReference type="RefSeq" id="WP_066601616.1">
    <property type="nucleotide sequence ID" value="NZ_CP014230.1"/>
</dbReference>
<dbReference type="Gene3D" id="3.40.190.10">
    <property type="entry name" value="Periplasmic binding protein-like II"/>
    <property type="match status" value="2"/>
</dbReference>
<dbReference type="EMBL" id="CP014230">
    <property type="protein sequence ID" value="AMD91693.1"/>
    <property type="molecule type" value="Genomic_DNA"/>
</dbReference>
<protein>
    <submittedName>
        <fullName evidence="5">Amino acid ABC transporter substrate-binding protein</fullName>
    </submittedName>
</protein>
<dbReference type="STRING" id="888061.AXF15_00220"/>
<dbReference type="GO" id="GO:0016020">
    <property type="term" value="C:membrane"/>
    <property type="evidence" value="ECO:0007669"/>
    <property type="project" value="InterPro"/>
</dbReference>
<evidence type="ECO:0000256" key="2">
    <source>
        <dbReference type="SAM" id="SignalP"/>
    </source>
</evidence>
<gene>
    <name evidence="5" type="ORF">AXF15_00220</name>
</gene>
<dbReference type="AlphaFoldDB" id="A0A0X8JNJ5"/>
<dbReference type="GO" id="GO:0015276">
    <property type="term" value="F:ligand-gated monoatomic ion channel activity"/>
    <property type="evidence" value="ECO:0007669"/>
    <property type="project" value="InterPro"/>
</dbReference>
<keyword evidence="6" id="KW-1185">Reference proteome</keyword>
<feature type="signal peptide" evidence="2">
    <location>
        <begin position="1"/>
        <end position="21"/>
    </location>
</feature>
<feature type="domain" description="Ionotropic glutamate receptor C-terminal" evidence="4">
    <location>
        <begin position="24"/>
        <end position="245"/>
    </location>
</feature>
<name>A0A0X8JNJ5_9BACT</name>
<dbReference type="Pfam" id="PF00497">
    <property type="entry name" value="SBP_bac_3"/>
    <property type="match status" value="1"/>
</dbReference>
<proteinExistence type="predicted"/>
<evidence type="ECO:0000259" key="3">
    <source>
        <dbReference type="SMART" id="SM00062"/>
    </source>
</evidence>
<sequence>MRARFIVVLAFFCCLSGTALAKDVVFAVDATYPPMEMLDADKNVVGFAPELVMAIGKAAGFTPILKNTAWDGIFAGLAAGRYDAICSSVSITEDRSKNMDFADPYFDVKQGVIMPKGSAISSADDLKDKTVGSQMGTTGYFMAKKIAGKMARSYDEIGLAVEDLYNGRIDAVIADDAVASNYALQHKEYSKKLALVHLIAPEKPEYLGIAVKKGDDATRQLINEGLKKVRESGEYDAIYAKWFGTR</sequence>
<dbReference type="PANTHER" id="PTHR35936:SF17">
    <property type="entry name" value="ARGININE-BINDING EXTRACELLULAR PROTEIN ARTP"/>
    <property type="match status" value="1"/>
</dbReference>
<dbReference type="SMART" id="SM00079">
    <property type="entry name" value="PBPe"/>
    <property type="match status" value="1"/>
</dbReference>
<keyword evidence="1 2" id="KW-0732">Signal</keyword>
<evidence type="ECO:0000313" key="5">
    <source>
        <dbReference type="EMBL" id="AMD91693.1"/>
    </source>
</evidence>